<evidence type="ECO:0000313" key="1">
    <source>
        <dbReference type="EMBL" id="TXB65145.1"/>
    </source>
</evidence>
<comment type="caution">
    <text evidence="1">The sequence shown here is derived from an EMBL/GenBank/DDBJ whole genome shotgun (WGS) entry which is preliminary data.</text>
</comment>
<evidence type="ECO:0000313" key="2">
    <source>
        <dbReference type="Proteomes" id="UP000321721"/>
    </source>
</evidence>
<accession>A0A5C6RT76</accession>
<dbReference type="EMBL" id="VOOS01000003">
    <property type="protein sequence ID" value="TXB65145.1"/>
    <property type="molecule type" value="Genomic_DNA"/>
</dbReference>
<proteinExistence type="predicted"/>
<reference evidence="1 2" key="1">
    <citation type="submission" date="2019-08" db="EMBL/GenBank/DDBJ databases">
        <title>Genome of Vicingus serpentipes NCIMB 15042.</title>
        <authorList>
            <person name="Bowman J.P."/>
        </authorList>
    </citation>
    <scope>NUCLEOTIDE SEQUENCE [LARGE SCALE GENOMIC DNA]</scope>
    <source>
        <strain evidence="1 2">NCIMB 15042</strain>
    </source>
</reference>
<organism evidence="1 2">
    <name type="scientific">Vicingus serpentipes</name>
    <dbReference type="NCBI Taxonomy" id="1926625"/>
    <lineage>
        <taxon>Bacteria</taxon>
        <taxon>Pseudomonadati</taxon>
        <taxon>Bacteroidota</taxon>
        <taxon>Flavobacteriia</taxon>
        <taxon>Flavobacteriales</taxon>
        <taxon>Vicingaceae</taxon>
        <taxon>Vicingus</taxon>
    </lineage>
</organism>
<dbReference type="RefSeq" id="WP_147099918.1">
    <property type="nucleotide sequence ID" value="NZ_VOOS01000003.1"/>
</dbReference>
<protein>
    <recommendedName>
        <fullName evidence="3">PorT family protein</fullName>
    </recommendedName>
</protein>
<dbReference type="AlphaFoldDB" id="A0A5C6RT76"/>
<dbReference type="OrthoDB" id="947434at2"/>
<name>A0A5C6RT76_9FLAO</name>
<keyword evidence="2" id="KW-1185">Reference proteome</keyword>
<evidence type="ECO:0008006" key="3">
    <source>
        <dbReference type="Google" id="ProtNLM"/>
    </source>
</evidence>
<gene>
    <name evidence="1" type="ORF">FRY74_06890</name>
</gene>
<sequence length="479" mass="53731">MSKDGNIEDWYKGELSNFEANPDADGWESISSQLDNDAILTDENVGEWYVQELEKFQTAPDKEVWSKLSTKLDVTSVWDKLLVSLNQYDRMIWWRNTAFKSAALLLLFIGGYYTYTNIGGEESNNKFIVSESILGENGTTKNNTIGFEKAKNNLNAKQSSSVIDEKVFSKASFSVAPKLTTIVTRKGEPKAKRSNNNNEMLVASMATKVEKIQSLKVGELGGDYSILPLIYNTKAPVNLETKRITSKEFLVKKDQNKIIFNSKRFSSHFVFGMYARRLYFGVNGGVKYQTLFASSKQNEAFSNFTKKQLMDFGGSFGATVGLIVSDKFNLEANVNVLSTSGNKHEYSSSSNSLIQEVNLQYSTVSLLAKKMNNKSTFDNKKYSTNYIGGLYAGFLTAAENNIDGNIVDMKSQYSNIDIGIVLGIEQDRYITKELVVTPGVRFYQGLLNTSNQSNELMNSSRNFSVEFNIGLKYIFLKKN</sequence>
<dbReference type="Proteomes" id="UP000321721">
    <property type="component" value="Unassembled WGS sequence"/>
</dbReference>